<keyword evidence="2 6" id="KW-0812">Transmembrane</keyword>
<feature type="transmembrane region" description="Helical" evidence="6">
    <location>
        <begin position="74"/>
        <end position="96"/>
    </location>
</feature>
<dbReference type="OrthoDB" id="10017208at2759"/>
<feature type="transmembrane region" description="Helical" evidence="6">
    <location>
        <begin position="220"/>
        <end position="240"/>
    </location>
</feature>
<dbReference type="PANTHER" id="PTHR33048:SF57">
    <property type="entry name" value="INTEGRAL MEMBRANE PROTEIN-RELATED"/>
    <property type="match status" value="1"/>
</dbReference>
<dbReference type="InterPro" id="IPR052337">
    <property type="entry name" value="SAT4-like"/>
</dbReference>
<evidence type="ECO:0000313" key="9">
    <source>
        <dbReference type="Proteomes" id="UP000250266"/>
    </source>
</evidence>
<evidence type="ECO:0000256" key="1">
    <source>
        <dbReference type="ARBA" id="ARBA00004141"/>
    </source>
</evidence>
<dbReference type="Pfam" id="PF20684">
    <property type="entry name" value="Fung_rhodopsin"/>
    <property type="match status" value="1"/>
</dbReference>
<accession>A0A8E2EKD0</accession>
<comment type="subcellular location">
    <subcellularLocation>
        <location evidence="1">Membrane</location>
        <topology evidence="1">Multi-pass membrane protein</topology>
    </subcellularLocation>
</comment>
<comment type="similarity">
    <text evidence="5">Belongs to the SAT4 family.</text>
</comment>
<dbReference type="AlphaFoldDB" id="A0A8E2EKD0"/>
<dbReference type="GO" id="GO:0016020">
    <property type="term" value="C:membrane"/>
    <property type="evidence" value="ECO:0007669"/>
    <property type="project" value="UniProtKB-SubCell"/>
</dbReference>
<evidence type="ECO:0000256" key="5">
    <source>
        <dbReference type="ARBA" id="ARBA00038359"/>
    </source>
</evidence>
<evidence type="ECO:0000259" key="7">
    <source>
        <dbReference type="Pfam" id="PF20684"/>
    </source>
</evidence>
<dbReference type="PANTHER" id="PTHR33048">
    <property type="entry name" value="PTH11-LIKE INTEGRAL MEMBRANE PROTEIN (AFU_ORTHOLOGUE AFUA_5G11245)"/>
    <property type="match status" value="1"/>
</dbReference>
<keyword evidence="9" id="KW-1185">Reference proteome</keyword>
<evidence type="ECO:0000256" key="6">
    <source>
        <dbReference type="SAM" id="Phobius"/>
    </source>
</evidence>
<dbReference type="Proteomes" id="UP000250266">
    <property type="component" value="Unassembled WGS sequence"/>
</dbReference>
<dbReference type="InterPro" id="IPR049326">
    <property type="entry name" value="Rhodopsin_dom_fungi"/>
</dbReference>
<protein>
    <recommendedName>
        <fullName evidence="7">Rhodopsin domain-containing protein</fullName>
    </recommendedName>
</protein>
<feature type="transmembrane region" description="Helical" evidence="6">
    <location>
        <begin position="102"/>
        <end position="126"/>
    </location>
</feature>
<feature type="domain" description="Rhodopsin" evidence="7">
    <location>
        <begin position="11"/>
        <end position="245"/>
    </location>
</feature>
<feature type="transmembrane region" description="Helical" evidence="6">
    <location>
        <begin position="147"/>
        <end position="170"/>
    </location>
</feature>
<feature type="transmembrane region" description="Helical" evidence="6">
    <location>
        <begin position="182"/>
        <end position="208"/>
    </location>
</feature>
<gene>
    <name evidence="8" type="ORF">K432DRAFT_318302</name>
</gene>
<keyword evidence="4 6" id="KW-0472">Membrane</keyword>
<sequence length="345" mass="37161">MGVLATGWVALRLYSRKMKRMPLPVEDYCLLAALVKNTSAELQLVFIGGFGHHIATLLPATIERCLKLSLASQFLYAVALGLVKCSICLMLARIFFIRPFVIAARAAMVLAACWAVMTFMIGLLICRPLRMNWDPTTPGGKCGNENAAFAAVGVVDLITDTVILVLPIPMVLRLQIPQANKIGLICIFGAGLLTMVIGILRVVAVLNVDFTDFTYAARTAHIYSVVEIGVAIIVACSPTLRPLFDKIFRGITSLSSGNKSSAYGNRYASNRGGNSTTTDGFMKMGDEIALKSVDDRTGRVETRITASQAPSEISLGEERAVRGLGDEDKGGTGIHVRTVVNHLNV</sequence>
<reference evidence="8 9" key="1">
    <citation type="journal article" date="2016" name="Nat. Commun.">
        <title>Ectomycorrhizal ecology is imprinted in the genome of the dominant symbiotic fungus Cenococcum geophilum.</title>
        <authorList>
            <consortium name="DOE Joint Genome Institute"/>
            <person name="Peter M."/>
            <person name="Kohler A."/>
            <person name="Ohm R.A."/>
            <person name="Kuo A."/>
            <person name="Krutzmann J."/>
            <person name="Morin E."/>
            <person name="Arend M."/>
            <person name="Barry K.W."/>
            <person name="Binder M."/>
            <person name="Choi C."/>
            <person name="Clum A."/>
            <person name="Copeland A."/>
            <person name="Grisel N."/>
            <person name="Haridas S."/>
            <person name="Kipfer T."/>
            <person name="LaButti K."/>
            <person name="Lindquist E."/>
            <person name="Lipzen A."/>
            <person name="Maire R."/>
            <person name="Meier B."/>
            <person name="Mihaltcheva S."/>
            <person name="Molinier V."/>
            <person name="Murat C."/>
            <person name="Poggeler S."/>
            <person name="Quandt C.A."/>
            <person name="Sperisen C."/>
            <person name="Tritt A."/>
            <person name="Tisserant E."/>
            <person name="Crous P.W."/>
            <person name="Henrissat B."/>
            <person name="Nehls U."/>
            <person name="Egli S."/>
            <person name="Spatafora J.W."/>
            <person name="Grigoriev I.V."/>
            <person name="Martin F.M."/>
        </authorList>
    </citation>
    <scope>NUCLEOTIDE SEQUENCE [LARGE SCALE GENOMIC DNA]</scope>
    <source>
        <strain evidence="8 9">CBS 459.81</strain>
    </source>
</reference>
<evidence type="ECO:0000256" key="2">
    <source>
        <dbReference type="ARBA" id="ARBA00022692"/>
    </source>
</evidence>
<name>A0A8E2EKD0_9PEZI</name>
<evidence type="ECO:0000313" key="8">
    <source>
        <dbReference type="EMBL" id="OCK85403.1"/>
    </source>
</evidence>
<evidence type="ECO:0000256" key="3">
    <source>
        <dbReference type="ARBA" id="ARBA00022989"/>
    </source>
</evidence>
<keyword evidence="3 6" id="KW-1133">Transmembrane helix</keyword>
<dbReference type="EMBL" id="KV744819">
    <property type="protein sequence ID" value="OCK85403.1"/>
    <property type="molecule type" value="Genomic_DNA"/>
</dbReference>
<organism evidence="8 9">
    <name type="scientific">Lepidopterella palustris CBS 459.81</name>
    <dbReference type="NCBI Taxonomy" id="1314670"/>
    <lineage>
        <taxon>Eukaryota</taxon>
        <taxon>Fungi</taxon>
        <taxon>Dikarya</taxon>
        <taxon>Ascomycota</taxon>
        <taxon>Pezizomycotina</taxon>
        <taxon>Dothideomycetes</taxon>
        <taxon>Pleosporomycetidae</taxon>
        <taxon>Mytilinidiales</taxon>
        <taxon>Argynnaceae</taxon>
        <taxon>Lepidopterella</taxon>
    </lineage>
</organism>
<proteinExistence type="inferred from homology"/>
<evidence type="ECO:0000256" key="4">
    <source>
        <dbReference type="ARBA" id="ARBA00023136"/>
    </source>
</evidence>